<reference evidence="1" key="1">
    <citation type="journal article" date="2021" name="Proc. Natl. Acad. Sci. U.S.A.">
        <title>A Catalog of Tens of Thousands of Viruses from Human Metagenomes Reveals Hidden Associations with Chronic Diseases.</title>
        <authorList>
            <person name="Tisza M.J."/>
            <person name="Buck C.B."/>
        </authorList>
    </citation>
    <scope>NUCLEOTIDE SEQUENCE</scope>
    <source>
        <strain evidence="1">CtD6g5</strain>
    </source>
</reference>
<proteinExistence type="predicted"/>
<organism evidence="1">
    <name type="scientific">Siphoviridae sp. ctD6g5</name>
    <dbReference type="NCBI Taxonomy" id="2826196"/>
    <lineage>
        <taxon>Viruses</taxon>
        <taxon>Duplodnaviria</taxon>
        <taxon>Heunggongvirae</taxon>
        <taxon>Uroviricota</taxon>
        <taxon>Caudoviricetes</taxon>
    </lineage>
</organism>
<protein>
    <submittedName>
        <fullName evidence="1">Uncharacterized protein</fullName>
    </submittedName>
</protein>
<accession>A0A8S5MS32</accession>
<evidence type="ECO:0000313" key="1">
    <source>
        <dbReference type="EMBL" id="DAD84978.1"/>
    </source>
</evidence>
<name>A0A8S5MS32_9CAUD</name>
<dbReference type="EMBL" id="BK014970">
    <property type="protein sequence ID" value="DAD84978.1"/>
    <property type="molecule type" value="Genomic_DNA"/>
</dbReference>
<sequence length="85" mass="9390">MGIPNLKAIRDWCIGKFQPKGEYLTSIPSGYVTNTELSEKNYTTMEEVEEKYVPKESLGGMTFGVDADGNYGYIKAGADTVIPFI</sequence>